<dbReference type="Gene3D" id="2.30.110.10">
    <property type="entry name" value="Electron Transport, Fmn-binding Protein, Chain A"/>
    <property type="match status" value="1"/>
</dbReference>
<dbReference type="InterPro" id="IPR052019">
    <property type="entry name" value="F420H2_bilvrd_red/Heme_oxyg"/>
</dbReference>
<dbReference type="RefSeq" id="WP_345484729.1">
    <property type="nucleotide sequence ID" value="NZ_BAAAWU010000001.1"/>
</dbReference>
<dbReference type="SUPFAM" id="SSF50475">
    <property type="entry name" value="FMN-binding split barrel"/>
    <property type="match status" value="1"/>
</dbReference>
<evidence type="ECO:0000313" key="3">
    <source>
        <dbReference type="EMBL" id="MFB9556825.1"/>
    </source>
</evidence>
<sequence length="139" mass="15399">MDTATPHTDGDDTFWQERRTCFLTTLRPDGTPHTTPVGVTYDPETRIARVITDGGNKKVRNIRAALAAGTEARVAVSQAEGRRWSTLEGTAVIKDDPASVADAERRYTERYKTPRVNPHRVVIEITVTRVLGPTKPSGW</sequence>
<reference evidence="3 4" key="1">
    <citation type="submission" date="2024-09" db="EMBL/GenBank/DDBJ databases">
        <authorList>
            <person name="Sun Q."/>
            <person name="Mori K."/>
        </authorList>
    </citation>
    <scope>NUCLEOTIDE SEQUENCE [LARGE SCALE GENOMIC DNA]</scope>
    <source>
        <strain evidence="3 4">JCM 4414</strain>
    </source>
</reference>
<protein>
    <submittedName>
        <fullName evidence="3">PPOX class F420-dependent oxidoreductase</fullName>
    </submittedName>
</protein>
<dbReference type="PANTHER" id="PTHR35176">
    <property type="entry name" value="HEME OXYGENASE HI_0854-RELATED"/>
    <property type="match status" value="1"/>
</dbReference>
<feature type="domain" description="Pyridoxamine 5'-phosphate oxidase N-terminal" evidence="2">
    <location>
        <begin position="13"/>
        <end position="130"/>
    </location>
</feature>
<evidence type="ECO:0000259" key="2">
    <source>
        <dbReference type="Pfam" id="PF01243"/>
    </source>
</evidence>
<organism evidence="3 4">
    <name type="scientific">Streptomyces roseoviridis</name>
    <dbReference type="NCBI Taxonomy" id="67361"/>
    <lineage>
        <taxon>Bacteria</taxon>
        <taxon>Bacillati</taxon>
        <taxon>Actinomycetota</taxon>
        <taxon>Actinomycetes</taxon>
        <taxon>Kitasatosporales</taxon>
        <taxon>Streptomycetaceae</taxon>
        <taxon>Streptomyces</taxon>
    </lineage>
</organism>
<name>A0ABV5QTG4_9ACTN</name>
<dbReference type="NCBIfam" id="TIGR03618">
    <property type="entry name" value="Rv1155_F420"/>
    <property type="match status" value="1"/>
</dbReference>
<dbReference type="EMBL" id="JBHMCT010000013">
    <property type="protein sequence ID" value="MFB9556825.1"/>
    <property type="molecule type" value="Genomic_DNA"/>
</dbReference>
<accession>A0ABV5QTG4</accession>
<dbReference type="PANTHER" id="PTHR35176:SF1">
    <property type="entry name" value="F420H(2)-DEPENDENT BILIVERDIN REDUCTASE"/>
    <property type="match status" value="1"/>
</dbReference>
<comment type="caution">
    <text evidence="3">The sequence shown here is derived from an EMBL/GenBank/DDBJ whole genome shotgun (WGS) entry which is preliminary data.</text>
</comment>
<evidence type="ECO:0000313" key="4">
    <source>
        <dbReference type="Proteomes" id="UP001589716"/>
    </source>
</evidence>
<gene>
    <name evidence="3" type="ORF">ACFFTP_21865</name>
</gene>
<keyword evidence="4" id="KW-1185">Reference proteome</keyword>
<dbReference type="InterPro" id="IPR011576">
    <property type="entry name" value="Pyridox_Oxase_N"/>
</dbReference>
<dbReference type="InterPro" id="IPR012349">
    <property type="entry name" value="Split_barrel_FMN-bd"/>
</dbReference>
<proteinExistence type="predicted"/>
<keyword evidence="1" id="KW-0560">Oxidoreductase</keyword>
<evidence type="ECO:0000256" key="1">
    <source>
        <dbReference type="ARBA" id="ARBA00023002"/>
    </source>
</evidence>
<dbReference type="InterPro" id="IPR019920">
    <property type="entry name" value="F420-binding_dom_put"/>
</dbReference>
<dbReference type="Proteomes" id="UP001589716">
    <property type="component" value="Unassembled WGS sequence"/>
</dbReference>
<dbReference type="Pfam" id="PF01243">
    <property type="entry name" value="PNPOx_N"/>
    <property type="match status" value="1"/>
</dbReference>